<evidence type="ECO:0000259" key="2">
    <source>
        <dbReference type="Pfam" id="PF04773"/>
    </source>
</evidence>
<keyword evidence="1" id="KW-1133">Transmembrane helix</keyword>
<keyword evidence="5" id="KW-1185">Reference proteome</keyword>
<dbReference type="RefSeq" id="WP_204659576.1">
    <property type="nucleotide sequence ID" value="NZ_CP056775.1"/>
</dbReference>
<protein>
    <submittedName>
        <fullName evidence="4">FecR domain-containing protein</fullName>
    </submittedName>
</protein>
<feature type="domain" description="Protein FecR C-terminal" evidence="3">
    <location>
        <begin position="264"/>
        <end position="330"/>
    </location>
</feature>
<evidence type="ECO:0000256" key="1">
    <source>
        <dbReference type="SAM" id="Phobius"/>
    </source>
</evidence>
<dbReference type="InterPro" id="IPR032508">
    <property type="entry name" value="FecR_C"/>
</dbReference>
<dbReference type="PANTHER" id="PTHR30273">
    <property type="entry name" value="PERIPLASMIC SIGNAL SENSOR AND SIGMA FACTOR ACTIVATOR FECR-RELATED"/>
    <property type="match status" value="1"/>
</dbReference>
<sequence>MKGTLSKLTLFEYLSGRANPLERQRVEDWIGSEANSELFYQWLLEYESQYPQFSPDEDAAATALLNRINTGFQESPARHEDEQGFQYPNAPVQWSRYWLMAASIAVVFGFGWIFREPVFYKTYQTGYGQTTEVYLEDGSRVCLNANSKLKVPRLGFAADVRNVILEGEAEFAVSHTIDHKRFVVKTSEQFQVEVLGTTFSVFARPRGTRVALKSGSVRLDYSQNNKKSKVLMEPGDLASLDRSGAVQLMKKQDFRTFAPWTEQRYVFNGTPVQEIAAMIEENFGQKVALADPVIGRRTITGNFKTKSAQELLKTVSEVLDLHIQQQGDTTLLTNN</sequence>
<dbReference type="Proteomes" id="UP000612680">
    <property type="component" value="Chromosome"/>
</dbReference>
<feature type="domain" description="FecR protein" evidence="2">
    <location>
        <begin position="122"/>
        <end position="218"/>
    </location>
</feature>
<dbReference type="EMBL" id="CP056775">
    <property type="protein sequence ID" value="QRR03521.1"/>
    <property type="molecule type" value="Genomic_DNA"/>
</dbReference>
<reference evidence="4 5" key="1">
    <citation type="submission" date="2020-06" db="EMBL/GenBank/DDBJ databases">
        <title>Dyadobacter sandarakinus sp. nov., isolated from the soil of the Arctic Yellow River Station.</title>
        <authorList>
            <person name="Zhang Y."/>
            <person name="Peng F."/>
        </authorList>
    </citation>
    <scope>NUCLEOTIDE SEQUENCE [LARGE SCALE GENOMIC DNA]</scope>
    <source>
        <strain evidence="4 5">Q3-56</strain>
    </source>
</reference>
<gene>
    <name evidence="4" type="ORF">HWI92_22695</name>
</gene>
<dbReference type="PANTHER" id="PTHR30273:SF2">
    <property type="entry name" value="PROTEIN FECR"/>
    <property type="match status" value="1"/>
</dbReference>
<evidence type="ECO:0000313" key="4">
    <source>
        <dbReference type="EMBL" id="QRR03521.1"/>
    </source>
</evidence>
<dbReference type="InterPro" id="IPR012373">
    <property type="entry name" value="Ferrdict_sens_TM"/>
</dbReference>
<evidence type="ECO:0000259" key="3">
    <source>
        <dbReference type="Pfam" id="PF16344"/>
    </source>
</evidence>
<dbReference type="Gene3D" id="2.60.120.1440">
    <property type="match status" value="1"/>
</dbReference>
<keyword evidence="1" id="KW-0472">Membrane</keyword>
<evidence type="ECO:0000313" key="5">
    <source>
        <dbReference type="Proteomes" id="UP000612680"/>
    </source>
</evidence>
<dbReference type="InterPro" id="IPR006860">
    <property type="entry name" value="FecR"/>
</dbReference>
<feature type="transmembrane region" description="Helical" evidence="1">
    <location>
        <begin position="97"/>
        <end position="114"/>
    </location>
</feature>
<accession>A0ABX7IBL9</accession>
<dbReference type="Pfam" id="PF16344">
    <property type="entry name" value="FecR_C"/>
    <property type="match status" value="1"/>
</dbReference>
<proteinExistence type="predicted"/>
<name>A0ABX7IBL9_9BACT</name>
<dbReference type="Pfam" id="PF04773">
    <property type="entry name" value="FecR"/>
    <property type="match status" value="1"/>
</dbReference>
<keyword evidence="1" id="KW-0812">Transmembrane</keyword>
<dbReference type="PIRSF" id="PIRSF018266">
    <property type="entry name" value="FecR"/>
    <property type="match status" value="1"/>
</dbReference>
<dbReference type="Gene3D" id="3.55.50.30">
    <property type="match status" value="1"/>
</dbReference>
<organism evidence="4 5">
    <name type="scientific">Dyadobacter sandarakinus</name>
    <dbReference type="NCBI Taxonomy" id="2747268"/>
    <lineage>
        <taxon>Bacteria</taxon>
        <taxon>Pseudomonadati</taxon>
        <taxon>Bacteroidota</taxon>
        <taxon>Cytophagia</taxon>
        <taxon>Cytophagales</taxon>
        <taxon>Spirosomataceae</taxon>
        <taxon>Dyadobacter</taxon>
    </lineage>
</organism>